<feature type="domain" description="Beta-glucuronidase C-terminal" evidence="2">
    <location>
        <begin position="420"/>
        <end position="532"/>
    </location>
</feature>
<gene>
    <name evidence="3" type="ORF">CC84DRAFT_1206206</name>
</gene>
<dbReference type="RefSeq" id="XP_018034912.1">
    <property type="nucleotide sequence ID" value="XM_018182021.1"/>
</dbReference>
<dbReference type="PANTHER" id="PTHR36183">
    <property type="entry name" value="BETA-GLUCURONIDASE"/>
    <property type="match status" value="1"/>
</dbReference>
<dbReference type="GeneID" id="28765507"/>
<evidence type="ECO:0000313" key="4">
    <source>
        <dbReference type="Proteomes" id="UP000077069"/>
    </source>
</evidence>
<dbReference type="Gene3D" id="2.60.40.1180">
    <property type="entry name" value="Golgi alpha-mannosidase II"/>
    <property type="match status" value="1"/>
</dbReference>
<reference evidence="3 4" key="1">
    <citation type="submission" date="2016-05" db="EMBL/GenBank/DDBJ databases">
        <title>Comparative analysis of secretome profiles of manganese(II)-oxidizing ascomycete fungi.</title>
        <authorList>
            <consortium name="DOE Joint Genome Institute"/>
            <person name="Zeiner C.A."/>
            <person name="Purvine S.O."/>
            <person name="Zink E.M."/>
            <person name="Wu S."/>
            <person name="Pasa-Tolic L."/>
            <person name="Chaput D.L."/>
            <person name="Haridas S."/>
            <person name="Grigoriev I.V."/>
            <person name="Santelli C.M."/>
            <person name="Hansel C.M."/>
        </authorList>
    </citation>
    <scope>NUCLEOTIDE SEQUENCE [LARGE SCALE GENOMIC DNA]</scope>
    <source>
        <strain evidence="3 4">AP3s5-JAC2a</strain>
    </source>
</reference>
<proteinExistence type="predicted"/>
<keyword evidence="4" id="KW-1185">Reference proteome</keyword>
<evidence type="ECO:0000313" key="3">
    <source>
        <dbReference type="EMBL" id="OAG04547.1"/>
    </source>
</evidence>
<accession>A0A177CCL5</accession>
<evidence type="ECO:0000259" key="2">
    <source>
        <dbReference type="Pfam" id="PF16862"/>
    </source>
</evidence>
<dbReference type="EMBL" id="KV441553">
    <property type="protein sequence ID" value="OAG04547.1"/>
    <property type="molecule type" value="Genomic_DNA"/>
</dbReference>
<dbReference type="InterPro" id="IPR017853">
    <property type="entry name" value="GH"/>
</dbReference>
<dbReference type="Gene3D" id="3.20.20.80">
    <property type="entry name" value="Glycosidases"/>
    <property type="match status" value="1"/>
</dbReference>
<dbReference type="InterPro" id="IPR052974">
    <property type="entry name" value="GH79_Enzymes"/>
</dbReference>
<dbReference type="PANTHER" id="PTHR36183:SF2">
    <property type="entry name" value="BETA-GLUCURONIDASE C-TERMINAL DOMAIN-CONTAINING PROTEIN"/>
    <property type="match status" value="1"/>
</dbReference>
<evidence type="ECO:0000256" key="1">
    <source>
        <dbReference type="SAM" id="SignalP"/>
    </source>
</evidence>
<dbReference type="Proteomes" id="UP000077069">
    <property type="component" value="Unassembled WGS sequence"/>
</dbReference>
<protein>
    <recommendedName>
        <fullName evidence="2">Beta-glucuronidase C-terminal domain-containing protein</fullName>
    </recommendedName>
</protein>
<sequence length="536" mass="58329">MKTFTHTALGLAAFVSASPLSSSQNLLVPASPTKDAKSPLDHFLSYSIEFSSFADFAGNLSKPNTYSYTLLKNLAAYAGSPPLVRVGGNTQDLTIFDASQKLAVIQSFSQSNPDYPANQTIGPAFFESYRTWPGVHFSHGFNLADNSTEHRQALLESVPFACHALQDRFYGWELGNEPDLMNITLAQAPPRGSDWSEATYVAEWLEWTRKIRQQVKKACPKLASSEQFKFLAPSLAGSPSLSNFSAARVFEEGLNDDNAVGIISQHKYIGARGNPGITLQGTLMNHTNNKRAVNELLAVSTSISNIPNRSTLPKNAPYILGESNSLARQGIGGVSNSFGAALWGFDYALTLVSKGIGRWHMHQGTNYRYQAWQPIQTKNTTKGTKAPYYGNVATAAFLGDLTKDRPKIVDLGLPHDFQSAFASYKSGKLAKIAIINLQSYNTSDDNPFKSSSPRPVETYAVQVPSRCNRASLQRLAANGSDAITGVTFDGFSYAAELDEGRPVRLSNVTRGEKVFAKRGQLLIEVPASSAVIVNLY</sequence>
<dbReference type="AlphaFoldDB" id="A0A177CCL5"/>
<feature type="chain" id="PRO_5008058014" description="Beta-glucuronidase C-terminal domain-containing protein" evidence="1">
    <location>
        <begin position="24"/>
        <end position="536"/>
    </location>
</feature>
<dbReference type="Pfam" id="PF16862">
    <property type="entry name" value="Glyco_hydro_79C"/>
    <property type="match status" value="1"/>
</dbReference>
<organism evidence="3 4">
    <name type="scientific">Paraphaeosphaeria sporulosa</name>
    <dbReference type="NCBI Taxonomy" id="1460663"/>
    <lineage>
        <taxon>Eukaryota</taxon>
        <taxon>Fungi</taxon>
        <taxon>Dikarya</taxon>
        <taxon>Ascomycota</taxon>
        <taxon>Pezizomycotina</taxon>
        <taxon>Dothideomycetes</taxon>
        <taxon>Pleosporomycetidae</taxon>
        <taxon>Pleosporales</taxon>
        <taxon>Massarineae</taxon>
        <taxon>Didymosphaeriaceae</taxon>
        <taxon>Paraphaeosphaeria</taxon>
    </lineage>
</organism>
<dbReference type="InParanoid" id="A0A177CCL5"/>
<dbReference type="OrthoDB" id="2831684at2759"/>
<name>A0A177CCL5_9PLEO</name>
<dbReference type="InterPro" id="IPR031728">
    <property type="entry name" value="GlcAase_C"/>
</dbReference>
<dbReference type="SUPFAM" id="SSF51445">
    <property type="entry name" value="(Trans)glycosidases"/>
    <property type="match status" value="1"/>
</dbReference>
<feature type="signal peptide" evidence="1">
    <location>
        <begin position="1"/>
        <end position="23"/>
    </location>
</feature>
<keyword evidence="1" id="KW-0732">Signal</keyword>
<dbReference type="InterPro" id="IPR013780">
    <property type="entry name" value="Glyco_hydro_b"/>
</dbReference>